<name>A0A5E4QMN1_9NEOP</name>
<dbReference type="Proteomes" id="UP000324832">
    <property type="component" value="Unassembled WGS sequence"/>
</dbReference>
<dbReference type="EMBL" id="FZQP02003878">
    <property type="protein sequence ID" value="VVC98920.1"/>
    <property type="molecule type" value="Genomic_DNA"/>
</dbReference>
<evidence type="ECO:0000313" key="2">
    <source>
        <dbReference type="Proteomes" id="UP000324832"/>
    </source>
</evidence>
<evidence type="ECO:0000313" key="1">
    <source>
        <dbReference type="EMBL" id="VVC98920.1"/>
    </source>
</evidence>
<accession>A0A5E4QMN1</accession>
<gene>
    <name evidence="1" type="ORF">LSINAPIS_LOCUS9899</name>
</gene>
<sequence length="37" mass="4186">MTHIHKNGSNHRSGKRHTVLCFKHSSGCKHLLSVFSI</sequence>
<organism evidence="1 2">
    <name type="scientific">Leptidea sinapis</name>
    <dbReference type="NCBI Taxonomy" id="189913"/>
    <lineage>
        <taxon>Eukaryota</taxon>
        <taxon>Metazoa</taxon>
        <taxon>Ecdysozoa</taxon>
        <taxon>Arthropoda</taxon>
        <taxon>Hexapoda</taxon>
        <taxon>Insecta</taxon>
        <taxon>Pterygota</taxon>
        <taxon>Neoptera</taxon>
        <taxon>Endopterygota</taxon>
        <taxon>Lepidoptera</taxon>
        <taxon>Glossata</taxon>
        <taxon>Ditrysia</taxon>
        <taxon>Papilionoidea</taxon>
        <taxon>Pieridae</taxon>
        <taxon>Dismorphiinae</taxon>
        <taxon>Leptidea</taxon>
    </lineage>
</organism>
<protein>
    <submittedName>
        <fullName evidence="1">Uncharacterized protein</fullName>
    </submittedName>
</protein>
<proteinExistence type="predicted"/>
<keyword evidence="2" id="KW-1185">Reference proteome</keyword>
<dbReference type="AlphaFoldDB" id="A0A5E4QMN1"/>
<reference evidence="1 2" key="1">
    <citation type="submission" date="2017-07" db="EMBL/GenBank/DDBJ databases">
        <authorList>
            <person name="Talla V."/>
            <person name="Backstrom N."/>
        </authorList>
    </citation>
    <scope>NUCLEOTIDE SEQUENCE [LARGE SCALE GENOMIC DNA]</scope>
</reference>